<sequence>MKRNTATVASFLRPAAAAVLLLLFFGWDEQAWAHPVDRPLSPVLRHPQTYQDVRQVSEHYQRIQAKDDEDDTSMRTIPRVDTNDHHLEICCLHANILDYYLTNILHHTNNDHAHVHRLKTNLHRISTDLQAHGCNVTQYHDHKNAVDFRTKLEKMEKKKGITKAIGELDILFSYLQDYCVEPRNSTAA</sequence>
<dbReference type="Pfam" id="PF14565">
    <property type="entry name" value="IL22"/>
    <property type="match status" value="1"/>
</dbReference>
<dbReference type="Proteomes" id="UP000472276">
    <property type="component" value="Unassembled WGS sequence"/>
</dbReference>
<dbReference type="CTD" id="50616"/>
<reference evidence="2" key="1">
    <citation type="submission" date="2025-08" db="UniProtKB">
        <authorList>
            <consortium name="Ensembl"/>
        </authorList>
    </citation>
    <scope>IDENTIFICATION</scope>
</reference>
<dbReference type="SUPFAM" id="SSF47266">
    <property type="entry name" value="4-helical cytokines"/>
    <property type="match status" value="1"/>
</dbReference>
<proteinExistence type="predicted"/>
<dbReference type="AlphaFoldDB" id="A0A668SLK8"/>
<evidence type="ECO:0000313" key="3">
    <source>
        <dbReference type="Proteomes" id="UP000472276"/>
    </source>
</evidence>
<name>A0A668SLK8_OREAU</name>
<evidence type="ECO:0000313" key="2">
    <source>
        <dbReference type="Ensembl" id="ENSOABP00000015458.2"/>
    </source>
</evidence>
<dbReference type="InterPro" id="IPR009079">
    <property type="entry name" value="4_helix_cytokine-like_core"/>
</dbReference>
<evidence type="ECO:0000256" key="1">
    <source>
        <dbReference type="SAM" id="SignalP"/>
    </source>
</evidence>
<dbReference type="OMA" id="RHPQTYQ"/>
<evidence type="ECO:0008006" key="4">
    <source>
        <dbReference type="Google" id="ProtNLM"/>
    </source>
</evidence>
<dbReference type="GeneID" id="120434000"/>
<dbReference type="InterPro" id="IPR020453">
    <property type="entry name" value="IL-22"/>
</dbReference>
<gene>
    <name evidence="2" type="primary">il22</name>
</gene>
<protein>
    <recommendedName>
        <fullName evidence="4">Interleukin 22</fullName>
    </recommendedName>
</protein>
<dbReference type="PRINTS" id="PR01937">
    <property type="entry name" value="INTRLEUKIN24"/>
</dbReference>
<feature type="signal peptide" evidence="1">
    <location>
        <begin position="1"/>
        <end position="33"/>
    </location>
</feature>
<dbReference type="RefSeq" id="XP_039457278.1">
    <property type="nucleotide sequence ID" value="XM_039601344.1"/>
</dbReference>
<dbReference type="Gene3D" id="1.20.1250.10">
    <property type="match status" value="1"/>
</dbReference>
<dbReference type="GO" id="GO:0005576">
    <property type="term" value="C:extracellular region"/>
    <property type="evidence" value="ECO:0007669"/>
    <property type="project" value="InterPro"/>
</dbReference>
<dbReference type="PANTHER" id="PTHR48488">
    <property type="entry name" value="INTERLEUKIN-22"/>
    <property type="match status" value="1"/>
</dbReference>
<keyword evidence="1" id="KW-0732">Signal</keyword>
<dbReference type="InterPro" id="IPR020444">
    <property type="entry name" value="IL-24"/>
</dbReference>
<accession>A0A668SLK8</accession>
<dbReference type="PANTHER" id="PTHR48488:SF1">
    <property type="entry name" value="INTERLEUKIN-22"/>
    <property type="match status" value="1"/>
</dbReference>
<feature type="chain" id="PRO_5044185499" description="Interleukin 22" evidence="1">
    <location>
        <begin position="34"/>
        <end position="188"/>
    </location>
</feature>
<dbReference type="KEGG" id="oau:120434000"/>
<reference evidence="2" key="2">
    <citation type="submission" date="2025-09" db="UniProtKB">
        <authorList>
            <consortium name="Ensembl"/>
        </authorList>
    </citation>
    <scope>IDENTIFICATION</scope>
</reference>
<dbReference type="Ensembl" id="ENSOABT00000015943.2">
    <property type="protein sequence ID" value="ENSOABP00000015458.2"/>
    <property type="gene ID" value="ENSOABG00000007708.2"/>
</dbReference>
<organism evidence="2 3">
    <name type="scientific">Oreochromis aureus</name>
    <name type="common">Israeli tilapia</name>
    <name type="synonym">Chromis aureus</name>
    <dbReference type="NCBI Taxonomy" id="47969"/>
    <lineage>
        <taxon>Eukaryota</taxon>
        <taxon>Metazoa</taxon>
        <taxon>Chordata</taxon>
        <taxon>Craniata</taxon>
        <taxon>Vertebrata</taxon>
        <taxon>Euteleostomi</taxon>
        <taxon>Actinopterygii</taxon>
        <taxon>Neopterygii</taxon>
        <taxon>Teleostei</taxon>
        <taxon>Neoteleostei</taxon>
        <taxon>Acanthomorphata</taxon>
        <taxon>Ovalentaria</taxon>
        <taxon>Cichlomorphae</taxon>
        <taxon>Cichliformes</taxon>
        <taxon>Cichlidae</taxon>
        <taxon>African cichlids</taxon>
        <taxon>Pseudocrenilabrinae</taxon>
        <taxon>Oreochromini</taxon>
        <taxon>Oreochromis</taxon>
    </lineage>
</organism>
<keyword evidence="3" id="KW-1185">Reference proteome</keyword>